<sequence length="120" mass="12627">MRTSLGILACATSSAKGGKFSTFEGYKRSALSSPTPGRPTSTFKVTVPGLQTPSYPSMVWTLVLGASLRCPGLAPTPSLVRGGPITSSGMLGSYNGWRGLSIWTRLEGSFPFLQVSQLLV</sequence>
<accession>A0A4D6KMU0</accession>
<gene>
    <name evidence="1" type="ORF">DEO72_LG1g1503</name>
</gene>
<evidence type="ECO:0000313" key="2">
    <source>
        <dbReference type="Proteomes" id="UP000501690"/>
    </source>
</evidence>
<proteinExistence type="predicted"/>
<dbReference type="AlphaFoldDB" id="A0A4D6KMU0"/>
<keyword evidence="2" id="KW-1185">Reference proteome</keyword>
<protein>
    <submittedName>
        <fullName evidence="1">Uncharacterized protein</fullName>
    </submittedName>
</protein>
<reference evidence="1 2" key="1">
    <citation type="submission" date="2019-04" db="EMBL/GenBank/DDBJ databases">
        <title>An improved genome assembly and genetic linkage map for asparagus bean, Vigna unguiculata ssp. sesquipedialis.</title>
        <authorList>
            <person name="Xia Q."/>
            <person name="Zhang R."/>
            <person name="Dong Y."/>
        </authorList>
    </citation>
    <scope>NUCLEOTIDE SEQUENCE [LARGE SCALE GENOMIC DNA]</scope>
    <source>
        <tissue evidence="1">Leaf</tissue>
    </source>
</reference>
<evidence type="ECO:0000313" key="1">
    <source>
        <dbReference type="EMBL" id="QCD77875.1"/>
    </source>
</evidence>
<name>A0A4D6KMU0_VIGUN</name>
<dbReference type="Proteomes" id="UP000501690">
    <property type="component" value="Linkage Group LG1"/>
</dbReference>
<dbReference type="EMBL" id="CP039345">
    <property type="protein sequence ID" value="QCD77875.1"/>
    <property type="molecule type" value="Genomic_DNA"/>
</dbReference>
<organism evidence="1 2">
    <name type="scientific">Vigna unguiculata</name>
    <name type="common">Cowpea</name>
    <dbReference type="NCBI Taxonomy" id="3917"/>
    <lineage>
        <taxon>Eukaryota</taxon>
        <taxon>Viridiplantae</taxon>
        <taxon>Streptophyta</taxon>
        <taxon>Embryophyta</taxon>
        <taxon>Tracheophyta</taxon>
        <taxon>Spermatophyta</taxon>
        <taxon>Magnoliopsida</taxon>
        <taxon>eudicotyledons</taxon>
        <taxon>Gunneridae</taxon>
        <taxon>Pentapetalae</taxon>
        <taxon>rosids</taxon>
        <taxon>fabids</taxon>
        <taxon>Fabales</taxon>
        <taxon>Fabaceae</taxon>
        <taxon>Papilionoideae</taxon>
        <taxon>50 kb inversion clade</taxon>
        <taxon>NPAAA clade</taxon>
        <taxon>indigoferoid/millettioid clade</taxon>
        <taxon>Phaseoleae</taxon>
        <taxon>Vigna</taxon>
    </lineage>
</organism>